<keyword evidence="4" id="KW-1185">Reference proteome</keyword>
<dbReference type="Gene3D" id="1.10.10.60">
    <property type="entry name" value="Homeodomain-like"/>
    <property type="match status" value="1"/>
</dbReference>
<dbReference type="Pfam" id="PF09133">
    <property type="entry name" value="SANTA"/>
    <property type="match status" value="1"/>
</dbReference>
<dbReference type="OrthoDB" id="118550at2759"/>
<feature type="compositionally biased region" description="Basic and acidic residues" evidence="1">
    <location>
        <begin position="243"/>
        <end position="256"/>
    </location>
</feature>
<dbReference type="PROSITE" id="PS50090">
    <property type="entry name" value="MYB_LIKE"/>
    <property type="match status" value="1"/>
</dbReference>
<evidence type="ECO:0000259" key="2">
    <source>
        <dbReference type="PROSITE" id="PS50090"/>
    </source>
</evidence>
<feature type="compositionally biased region" description="Polar residues" evidence="1">
    <location>
        <begin position="432"/>
        <end position="447"/>
    </location>
</feature>
<feature type="compositionally biased region" description="Basic and acidic residues" evidence="1">
    <location>
        <begin position="1142"/>
        <end position="1153"/>
    </location>
</feature>
<dbReference type="InterPro" id="IPR001005">
    <property type="entry name" value="SANT/Myb"/>
</dbReference>
<feature type="compositionally biased region" description="Basic and acidic residues" evidence="1">
    <location>
        <begin position="970"/>
        <end position="981"/>
    </location>
</feature>
<evidence type="ECO:0000313" key="3">
    <source>
        <dbReference type="EMBL" id="PVD26547.1"/>
    </source>
</evidence>
<dbReference type="PANTHER" id="PTHR16124">
    <property type="entry name" value="MIS18-BINDING PROTEIN 1"/>
    <property type="match status" value="1"/>
</dbReference>
<dbReference type="Proteomes" id="UP000245119">
    <property type="component" value="Linkage Group LG8"/>
</dbReference>
<dbReference type="GO" id="GO:0000775">
    <property type="term" value="C:chromosome, centromeric region"/>
    <property type="evidence" value="ECO:0007669"/>
    <property type="project" value="TreeGrafter"/>
</dbReference>
<feature type="compositionally biased region" description="Polar residues" evidence="1">
    <location>
        <begin position="1564"/>
        <end position="1589"/>
    </location>
</feature>
<feature type="compositionally biased region" description="Polar residues" evidence="1">
    <location>
        <begin position="1195"/>
        <end position="1230"/>
    </location>
</feature>
<feature type="compositionally biased region" description="Basic and acidic residues" evidence="1">
    <location>
        <begin position="418"/>
        <end position="430"/>
    </location>
</feature>
<organism evidence="3 4">
    <name type="scientific">Pomacea canaliculata</name>
    <name type="common">Golden apple snail</name>
    <dbReference type="NCBI Taxonomy" id="400727"/>
    <lineage>
        <taxon>Eukaryota</taxon>
        <taxon>Metazoa</taxon>
        <taxon>Spiralia</taxon>
        <taxon>Lophotrochozoa</taxon>
        <taxon>Mollusca</taxon>
        <taxon>Gastropoda</taxon>
        <taxon>Caenogastropoda</taxon>
        <taxon>Architaenioglossa</taxon>
        <taxon>Ampullarioidea</taxon>
        <taxon>Ampullariidae</taxon>
        <taxon>Pomacea</taxon>
    </lineage>
</organism>
<evidence type="ECO:0000256" key="1">
    <source>
        <dbReference type="SAM" id="MobiDB-lite"/>
    </source>
</evidence>
<feature type="region of interest" description="Disordered" evidence="1">
    <location>
        <begin position="325"/>
        <end position="451"/>
    </location>
</feature>
<feature type="region of interest" description="Disordered" evidence="1">
    <location>
        <begin position="1491"/>
        <end position="1526"/>
    </location>
</feature>
<reference evidence="3 4" key="1">
    <citation type="submission" date="2018-04" db="EMBL/GenBank/DDBJ databases">
        <title>The genome of golden apple snail Pomacea canaliculata provides insight into stress tolerance and invasive adaptation.</title>
        <authorList>
            <person name="Liu C."/>
            <person name="Liu B."/>
            <person name="Ren Y."/>
            <person name="Zhang Y."/>
            <person name="Wang H."/>
            <person name="Li S."/>
            <person name="Jiang F."/>
            <person name="Yin L."/>
            <person name="Zhang G."/>
            <person name="Qian W."/>
            <person name="Fan W."/>
        </authorList>
    </citation>
    <scope>NUCLEOTIDE SEQUENCE [LARGE SCALE GENOMIC DNA]</scope>
    <source>
        <strain evidence="3">SZHN2017</strain>
        <tissue evidence="3">Muscle</tissue>
    </source>
</reference>
<feature type="compositionally biased region" description="Polar residues" evidence="1">
    <location>
        <begin position="1016"/>
        <end position="1025"/>
    </location>
</feature>
<feature type="region of interest" description="Disordered" evidence="1">
    <location>
        <begin position="36"/>
        <end position="197"/>
    </location>
</feature>
<evidence type="ECO:0000313" key="4">
    <source>
        <dbReference type="Proteomes" id="UP000245119"/>
    </source>
</evidence>
<feature type="compositionally biased region" description="Basic and acidic residues" evidence="1">
    <location>
        <begin position="164"/>
        <end position="177"/>
    </location>
</feature>
<feature type="domain" description="Myb-like" evidence="2">
    <location>
        <begin position="1354"/>
        <end position="1400"/>
    </location>
</feature>
<comment type="caution">
    <text evidence="3">The sequence shown here is derived from an EMBL/GenBank/DDBJ whole genome shotgun (WGS) entry which is preliminary data.</text>
</comment>
<feature type="region of interest" description="Disordered" evidence="1">
    <location>
        <begin position="1317"/>
        <end position="1357"/>
    </location>
</feature>
<feature type="compositionally biased region" description="Polar residues" evidence="1">
    <location>
        <begin position="1510"/>
        <end position="1522"/>
    </location>
</feature>
<feature type="region of interest" description="Disordered" evidence="1">
    <location>
        <begin position="239"/>
        <end position="267"/>
    </location>
</feature>
<dbReference type="InterPro" id="IPR039110">
    <property type="entry name" value="KNL2-like"/>
</dbReference>
<dbReference type="InterPro" id="IPR009057">
    <property type="entry name" value="Homeodomain-like_sf"/>
</dbReference>
<accession>A0A2T7NZF1</accession>
<feature type="compositionally biased region" description="Basic and acidic residues" evidence="1">
    <location>
        <begin position="64"/>
        <end position="80"/>
    </location>
</feature>
<protein>
    <recommendedName>
        <fullName evidence="2">Myb-like domain-containing protein</fullName>
    </recommendedName>
</protein>
<feature type="compositionally biased region" description="Basic and acidic residues" evidence="1">
    <location>
        <begin position="1283"/>
        <end position="1293"/>
    </location>
</feature>
<dbReference type="SUPFAM" id="SSF46689">
    <property type="entry name" value="Homeodomain-like"/>
    <property type="match status" value="1"/>
</dbReference>
<feature type="region of interest" description="Disordered" evidence="1">
    <location>
        <begin position="771"/>
        <end position="850"/>
    </location>
</feature>
<dbReference type="SMART" id="SM00717">
    <property type="entry name" value="SANT"/>
    <property type="match status" value="1"/>
</dbReference>
<feature type="region of interest" description="Disordered" evidence="1">
    <location>
        <begin position="1045"/>
        <end position="1299"/>
    </location>
</feature>
<feature type="compositionally biased region" description="Low complexity" evidence="1">
    <location>
        <begin position="1319"/>
        <end position="1330"/>
    </location>
</feature>
<dbReference type="InterPro" id="IPR015216">
    <property type="entry name" value="SANTA"/>
</dbReference>
<feature type="compositionally biased region" description="Polar residues" evidence="1">
    <location>
        <begin position="1061"/>
        <end position="1078"/>
    </location>
</feature>
<feature type="compositionally biased region" description="Low complexity" evidence="1">
    <location>
        <begin position="39"/>
        <end position="58"/>
    </location>
</feature>
<proteinExistence type="predicted"/>
<sequence length="1612" mass="179358">MQVVMQQSPAPLAIAVQHTNIIAFFDQMKLRRSTSLSMSSDLNTTSATTTDASSGETTRQALDLQDKAEELQKAKDKRNISSETDGPRPLQEASYSAKHNLSPCPPALQAQHNLTRHKTGQTPAVQVEKTLLRGSPRRISVQRTADCGSSSGSDDDTLLKTKRCQQEHVPKMNEMKLDSATNSSSGDHKKGDEASSLTTTLGALESCRPQGLLNNSPRNSVQHYTQSQQEALFCDKSPSKIQESTRQREKTQKVRGDICPQPLSQPCSQEEPLVNSFVYSPSNPDLPTANLVKTSSFLSVDANKADKKADEETLQLVSKLVQRLRSTSDSDLDDTFGEGPGWMETPPLKTKSKSSITSTQVVRKVNHPSSGRTANIEEQETHNQTAGTSQKVRKVSHPSSEKSANTENTSTGQSSQRPEARSKLKKDMLAKETNTLKGGKGSLQSNPKTERSKLRIVGKMQWSLRPRQGSIAAADVQAKSKHSQCQKNISSLDLEKPKEEDNVEDDAVFAFKKLDNKKGEFKATAQTASEKTNNTKSIQLETEKNSQSDLLTLRSWSLQPVPKLGGVRVEGKLPNADYYWCTSLISKRINGRVLQSANGSTYFLLGNQAKRSTLTAGFSKDVANAFRYGFPENWKERILADMETMSPGKTETKTNKRAKEGLTNFNVSTNCDSAGPVTAYKQMFSPQSTKKDLSEQTAIWTPSGVISRELGASEVRRTRSGRCVIPPLARWAGQYSERDADGNVTIGFSSLAAEKHFAKIAEMCVNSGRKEHSDLSSSQKARSVGVKENVTRTAPKTTSRCHRPEKSADQPYAVKGRLHSSSSSSGSDTSEEAVPDVSVKDTFNKRKNRQQRECVITNSAKSPLKQRIDCVDGLTLPVDTEGAGESEVDVDNMESDLLALVKNSTKMRKKKFREKRATCYSQIIRDNRYCRSQKSPFELSDDEENRTAKTSKHSDMQSCLADFQVGSARSSKDSGENESSHFQDSPSSKHSVMKIHAEPSVQPVLRKSNPERKTSAQHSFTSQKTNQYVLGRDEIIFHKAFSSAGENDHDKTVGNDKNIVGNHQSHRLSPTCSNTSASPKLRSRRKRSQVKGYKKDQDVNPAQTCGIQRGEKATTNPDEIVTEDEDTFDSDRSSPEYVSLQKTDRKYLRIESRTKRKRRKAISESSSEDETDEETVTKLSRRKRSKTAEPERCPNTRSHTQWTLGQKTSNNISTQEQISKLPWSAQSPCATTRRLRKRSINEENGKVSAEFSKPGMQIQRSLKQKRITGKSNNSSCEDSDGETPNRHQEDKGVKQSCDNTVENGNAAFVVGAASEEEASCSQNNQNNSNNDNVIDLQDRKNTRKRGRMDETDFSSIKKSQRWHKQEIERLHKALKEIRSDTDHYWEAVSRHVGSRTAEECAAQCLQDIPNTKKASDKSLKASNAQKGGGFPILQATKGTLKRKQELRAMLECNSYNTVDDIFSSTPFKHLSKKKVPLVDFEKTDEEVFGKNPNFFTPRDSQKCKGGFSKTPASTRKTPSISGILSPLIEKGSPRRRVADQYVFRMQKNRRRLAKDFPNQKRAESASQSALPGQSPATRLFHKTQSSDLFTITETTNSSDEDEEKDYYYSDSD</sequence>
<name>A0A2T7NZF1_POMCA</name>
<feature type="region of interest" description="Disordered" evidence="1">
    <location>
        <begin position="935"/>
        <end position="1025"/>
    </location>
</feature>
<feature type="compositionally biased region" description="Basic and acidic residues" evidence="1">
    <location>
        <begin position="1553"/>
        <end position="1563"/>
    </location>
</feature>
<feature type="region of interest" description="Disordered" evidence="1">
    <location>
        <begin position="1549"/>
        <end position="1612"/>
    </location>
</feature>
<dbReference type="EMBL" id="PZQS01000008">
    <property type="protein sequence ID" value="PVD26547.1"/>
    <property type="molecule type" value="Genomic_DNA"/>
</dbReference>
<feature type="compositionally biased region" description="Polar residues" evidence="1">
    <location>
        <begin position="397"/>
        <end position="417"/>
    </location>
</feature>
<dbReference type="CDD" id="cd00167">
    <property type="entry name" value="SANT"/>
    <property type="match status" value="1"/>
</dbReference>
<dbReference type="PANTHER" id="PTHR16124:SF3">
    <property type="entry name" value="MIS18-BINDING PROTEIN 1"/>
    <property type="match status" value="1"/>
</dbReference>
<gene>
    <name evidence="3" type="ORF">C0Q70_14224</name>
</gene>